<organism evidence="2">
    <name type="scientific">Graphocephala atropunctata</name>
    <dbReference type="NCBI Taxonomy" id="36148"/>
    <lineage>
        <taxon>Eukaryota</taxon>
        <taxon>Metazoa</taxon>
        <taxon>Ecdysozoa</taxon>
        <taxon>Arthropoda</taxon>
        <taxon>Hexapoda</taxon>
        <taxon>Insecta</taxon>
        <taxon>Pterygota</taxon>
        <taxon>Neoptera</taxon>
        <taxon>Paraneoptera</taxon>
        <taxon>Hemiptera</taxon>
        <taxon>Auchenorrhyncha</taxon>
        <taxon>Membracoidea</taxon>
        <taxon>Cicadellidae</taxon>
        <taxon>Cicadellinae</taxon>
        <taxon>Cicadellini</taxon>
        <taxon>Graphocephala</taxon>
    </lineage>
</organism>
<sequence length="428" mass="49492">PELNPDNHKMMAGNESLDEPKNNDHVKYPLENPELNPDNHKMMAGNESLDEPKNNDHVKYPLENPELNPDNRKMMAGNESLDEPKNNDHVKYPLENPELNPNNRKMMAGNESLGELKNDHVKHPVKNPELNPDNPKMMAGSVISVSSNKDHERAPLDDQEQHRVYQKMIAGCSMPTEKTRPVCFIKMALDYFTSQSDVQDFIESTLEFLLKSNSSSIVEQFSKSFKLITLLKQYGEEIKSRMFLHLQFMFQHTQNLMEDSNTLNETVRDEVCSFCELIAQLFFWFRPHLAEIDRYSVLSMPTIQCMLYLLQLNGEREMAILQKLVVLNHLWLLEKSDENVQSKLQQLNLQIHKGLMRADEMGSVRSWLMCIYDVIVFRGNIPQVLVEMYTIKLGGQAIFERPSHILPEVPAELAQLFLSKFIISLEDY</sequence>
<feature type="compositionally biased region" description="Basic and acidic residues" evidence="1">
    <location>
        <begin position="18"/>
        <end position="28"/>
    </location>
</feature>
<feature type="non-terminal residue" evidence="2">
    <location>
        <position position="428"/>
    </location>
</feature>
<feature type="compositionally biased region" description="Basic and acidic residues" evidence="1">
    <location>
        <begin position="50"/>
        <end position="60"/>
    </location>
</feature>
<evidence type="ECO:0000313" key="2">
    <source>
        <dbReference type="EMBL" id="JAT11867.1"/>
    </source>
</evidence>
<accession>A0A1B6KK85</accession>
<name>A0A1B6KK85_9HEMI</name>
<dbReference type="EMBL" id="GEBQ01028110">
    <property type="protein sequence ID" value="JAT11867.1"/>
    <property type="molecule type" value="Transcribed_RNA"/>
</dbReference>
<protein>
    <submittedName>
        <fullName evidence="2">Uncharacterized protein</fullName>
    </submittedName>
</protein>
<feature type="compositionally biased region" description="Low complexity" evidence="1">
    <location>
        <begin position="93"/>
        <end position="103"/>
    </location>
</feature>
<evidence type="ECO:0000256" key="1">
    <source>
        <dbReference type="SAM" id="MobiDB-lite"/>
    </source>
</evidence>
<dbReference type="AlphaFoldDB" id="A0A1B6KK85"/>
<feature type="compositionally biased region" description="Basic and acidic residues" evidence="1">
    <location>
        <begin position="82"/>
        <end position="92"/>
    </location>
</feature>
<gene>
    <name evidence="2" type="ORF">g.20369</name>
</gene>
<reference evidence="2" key="1">
    <citation type="submission" date="2015-11" db="EMBL/GenBank/DDBJ databases">
        <title>De novo transcriptome assembly of four potential Pierce s Disease insect vectors from Arizona vineyards.</title>
        <authorList>
            <person name="Tassone E.E."/>
        </authorList>
    </citation>
    <scope>NUCLEOTIDE SEQUENCE</scope>
</reference>
<feature type="region of interest" description="Disordered" evidence="1">
    <location>
        <begin position="1"/>
        <end position="104"/>
    </location>
</feature>
<proteinExistence type="predicted"/>
<feature type="non-terminal residue" evidence="2">
    <location>
        <position position="1"/>
    </location>
</feature>